<dbReference type="InterPro" id="IPR005026">
    <property type="entry name" value="SAPAP"/>
</dbReference>
<feature type="compositionally biased region" description="Polar residues" evidence="2">
    <location>
        <begin position="101"/>
        <end position="114"/>
    </location>
</feature>
<keyword evidence="4" id="KW-1185">Reference proteome</keyword>
<dbReference type="Proteomes" id="UP001153714">
    <property type="component" value="Chromosome 6"/>
</dbReference>
<dbReference type="AlphaFoldDB" id="A0A9N9RCX2"/>
<reference evidence="3" key="2">
    <citation type="submission" date="2022-10" db="EMBL/GenBank/DDBJ databases">
        <authorList>
            <consortium name="ENA_rothamsted_submissions"/>
            <consortium name="culmorum"/>
            <person name="King R."/>
        </authorList>
    </citation>
    <scope>NUCLEOTIDE SEQUENCE</scope>
</reference>
<organism evidence="3 4">
    <name type="scientific">Diatraea saccharalis</name>
    <name type="common">sugarcane borer</name>
    <dbReference type="NCBI Taxonomy" id="40085"/>
    <lineage>
        <taxon>Eukaryota</taxon>
        <taxon>Metazoa</taxon>
        <taxon>Ecdysozoa</taxon>
        <taxon>Arthropoda</taxon>
        <taxon>Hexapoda</taxon>
        <taxon>Insecta</taxon>
        <taxon>Pterygota</taxon>
        <taxon>Neoptera</taxon>
        <taxon>Endopterygota</taxon>
        <taxon>Lepidoptera</taxon>
        <taxon>Glossata</taxon>
        <taxon>Ditrysia</taxon>
        <taxon>Pyraloidea</taxon>
        <taxon>Crambidae</taxon>
        <taxon>Crambinae</taxon>
        <taxon>Diatraea</taxon>
    </lineage>
</organism>
<feature type="region of interest" description="Disordered" evidence="2">
    <location>
        <begin position="261"/>
        <end position="324"/>
    </location>
</feature>
<dbReference type="PANTHER" id="PTHR12353:SF1">
    <property type="entry name" value="DISKS LARGE-ASSOCIATED PROTEIN 5"/>
    <property type="match status" value="1"/>
</dbReference>
<sequence length="465" mass="52790">MHVVQKRLENNIKCRKSNRLTAFDNLRNLTTCENTRDISEVSDKKSKVEHRRLQLEKWKEEKEKRKKEATAQKKKPFVTGVVHAPLKFVPPPPLSKPMPSTSGRVTRSQVSKNVTKPKPKYSKITQSFAPNNATFKAPQLKNVIVLPTMTQALKKKEKIVYEFKPVLPNTSKENIKQTRAKTSNNKKIVEASITWHKKKTIQNKSKANINKQTPKKKMLSNILESSSSSEIFSSKSSESCNEVDMGTSTKFETLKRQSILLQSSSSSEVEGSSIEKSPILKSRTPRQSLPKNTKAFTPKNPVPKSESSSEEKLRSPKSPIDVSMTPEQIDEAKKISPCVTMSRGKDNARKEMKKKMEEGLLDEDTSDIDSVNHFRRQLDSEIKRMTEMCEVWEKIRDQTTLSESIQELVLSAVGQARLLMSQKLRQFSSLVDRCANPSPAHALVTPADLAGFWDMVFMQVRIYKK</sequence>
<evidence type="ECO:0000256" key="2">
    <source>
        <dbReference type="SAM" id="MobiDB-lite"/>
    </source>
</evidence>
<name>A0A9N9RCX2_9NEOP</name>
<dbReference type="OrthoDB" id="10023951at2759"/>
<evidence type="ECO:0000313" key="3">
    <source>
        <dbReference type="EMBL" id="CAG9794094.1"/>
    </source>
</evidence>
<dbReference type="PANTHER" id="PTHR12353">
    <property type="entry name" value="DISKS LARGE-ASSOCIATED PROTEIN DAP SAP90/PSD-95-ASSOCIATED PROTEIN"/>
    <property type="match status" value="1"/>
</dbReference>
<feature type="region of interest" description="Disordered" evidence="2">
    <location>
        <begin position="88"/>
        <end position="123"/>
    </location>
</feature>
<protein>
    <submittedName>
        <fullName evidence="3">Uncharacterized protein</fullName>
    </submittedName>
</protein>
<feature type="compositionally biased region" description="Low complexity" evidence="2">
    <location>
        <begin position="263"/>
        <end position="277"/>
    </location>
</feature>
<comment type="similarity">
    <text evidence="1">Belongs to the SAPAP family.</text>
</comment>
<reference evidence="3" key="1">
    <citation type="submission" date="2021-12" db="EMBL/GenBank/DDBJ databases">
        <authorList>
            <person name="King R."/>
        </authorList>
    </citation>
    <scope>NUCLEOTIDE SEQUENCE</scope>
</reference>
<dbReference type="EMBL" id="OU893337">
    <property type="protein sequence ID" value="CAG9794094.1"/>
    <property type="molecule type" value="Genomic_DNA"/>
</dbReference>
<dbReference type="Pfam" id="PF03359">
    <property type="entry name" value="GKAP"/>
    <property type="match status" value="1"/>
</dbReference>
<dbReference type="GO" id="GO:0023052">
    <property type="term" value="P:signaling"/>
    <property type="evidence" value="ECO:0007669"/>
    <property type="project" value="InterPro"/>
</dbReference>
<evidence type="ECO:0000256" key="1">
    <source>
        <dbReference type="ARBA" id="ARBA00008839"/>
    </source>
</evidence>
<feature type="compositionally biased region" description="Polar residues" evidence="2">
    <location>
        <begin position="285"/>
        <end position="295"/>
    </location>
</feature>
<gene>
    <name evidence="3" type="ORF">DIATSA_LOCUS11494</name>
</gene>
<accession>A0A9N9RCX2</accession>
<proteinExistence type="inferred from homology"/>
<evidence type="ECO:0000313" key="4">
    <source>
        <dbReference type="Proteomes" id="UP001153714"/>
    </source>
</evidence>